<dbReference type="GeneID" id="14551930"/>
<dbReference type="OMA" id="AYAKPRW"/>
<dbReference type="OrthoDB" id="46008at2157"/>
<sequence>MLKIAILGGGVSGSLLAYLIKKYTNNYVKIFDIKDRYIKPCGDIVPNVFEPPNSWPRKYDIKRFAFYLDGERVYDIQYRSTKWIVIDKWKWINDMRKEVDFSYVGNFNGKEFDMTIDSKGPYDLDRKVVYTTRVLLKTDKFDDEAVIEFNTKYTGFYWIFPSEDGVYNIGAGFIEDKNSRDLTLKYIKEKFGDREYKIVDIRGAPISISPIHETNYKIGEARGLLFPLSGEGIRPSAISAVKAFEAIKNGKDFNKYLSEELKKIHEAISVQHMFLKLYLNSSLSLRKQFLRLFFKNEILIDAYLEDKITFEGIAESVRSIKGGSLLRKL</sequence>
<dbReference type="AlphaFoldDB" id="A0A0U3GQ10"/>
<dbReference type="Proteomes" id="UP000065473">
    <property type="component" value="Chromosome"/>
</dbReference>
<organism evidence="1 4">
    <name type="scientific">Sulfolobus acidocaldarius</name>
    <dbReference type="NCBI Taxonomy" id="2285"/>
    <lineage>
        <taxon>Archaea</taxon>
        <taxon>Thermoproteota</taxon>
        <taxon>Thermoprotei</taxon>
        <taxon>Sulfolobales</taxon>
        <taxon>Sulfolobaceae</taxon>
        <taxon>Sulfolobus</taxon>
    </lineage>
</organism>
<dbReference type="RefSeq" id="WP_011278262.1">
    <property type="nucleotide sequence ID" value="NZ_BHWZ01000003.1"/>
</dbReference>
<dbReference type="EMBL" id="CP013694">
    <property type="protein sequence ID" value="ALU30392.1"/>
    <property type="molecule type" value="Genomic_DNA"/>
</dbReference>
<dbReference type="PaxDb" id="1435377-SUSAZ_06845"/>
<dbReference type="PANTHER" id="PTHR42685:SF20">
    <property type="entry name" value="HYDROGENASE, PUTATIVE-RELATED"/>
    <property type="match status" value="1"/>
</dbReference>
<dbReference type="InterPro" id="IPR036188">
    <property type="entry name" value="FAD/NAD-bd_sf"/>
</dbReference>
<evidence type="ECO:0000313" key="3">
    <source>
        <dbReference type="Proteomes" id="UP000060043"/>
    </source>
</evidence>
<evidence type="ECO:0000313" key="1">
    <source>
        <dbReference type="EMBL" id="ALU30392.1"/>
    </source>
</evidence>
<dbReference type="EMBL" id="CP013695">
    <property type="protein sequence ID" value="ALU31113.1"/>
    <property type="molecule type" value="Genomic_DNA"/>
</dbReference>
<gene>
    <name evidence="1" type="ORF">ATY89_10865</name>
    <name evidence="2" type="ORF">ATZ20_02420</name>
</gene>
<dbReference type="PANTHER" id="PTHR42685">
    <property type="entry name" value="GERANYLGERANYL DIPHOSPHATE REDUCTASE"/>
    <property type="match status" value="1"/>
</dbReference>
<name>A0A0U3GQ10_9CREN</name>
<evidence type="ECO:0000313" key="2">
    <source>
        <dbReference type="EMBL" id="ALU31113.1"/>
    </source>
</evidence>
<protein>
    <submittedName>
        <fullName evidence="1">Dehydrogenase</fullName>
    </submittedName>
</protein>
<dbReference type="InterPro" id="IPR050407">
    <property type="entry name" value="Geranylgeranyl_reductase"/>
</dbReference>
<dbReference type="Proteomes" id="UP000060043">
    <property type="component" value="Chromosome"/>
</dbReference>
<evidence type="ECO:0000313" key="4">
    <source>
        <dbReference type="Proteomes" id="UP000065473"/>
    </source>
</evidence>
<dbReference type="STRING" id="1435377.SUSAZ_06845"/>
<dbReference type="Gene3D" id="3.50.50.60">
    <property type="entry name" value="FAD/NAD(P)-binding domain"/>
    <property type="match status" value="1"/>
</dbReference>
<reference evidence="3 4" key="1">
    <citation type="submission" date="2015-12" db="EMBL/GenBank/DDBJ databases">
        <title>A stable core within a dynamic pangenome in Sulfolobus acidocaldarius.</title>
        <authorList>
            <person name="Anderson R."/>
            <person name="Kouris A."/>
            <person name="Seward C."/>
            <person name="Campbell K."/>
            <person name="Whitaker R."/>
        </authorList>
    </citation>
    <scope>NUCLEOTIDE SEQUENCE [LARGE SCALE GENOMIC DNA]</scope>
    <source>
        <strain evidence="1 4">GG12-C01-09</strain>
        <strain evidence="2 3">NG05B_CO5_07</strain>
    </source>
</reference>
<accession>A0A0U3GQ10</accession>
<proteinExistence type="predicted"/>